<proteinExistence type="inferred from homology"/>
<evidence type="ECO:0000256" key="1">
    <source>
        <dbReference type="ARBA" id="ARBA00022701"/>
    </source>
</evidence>
<dbReference type="InterPro" id="IPR036961">
    <property type="entry name" value="Kinesin_motor_dom_sf"/>
</dbReference>
<protein>
    <recommendedName>
        <fullName evidence="7">Kinesin motor domain-containing protein</fullName>
    </recommendedName>
</protein>
<dbReference type="InterPro" id="IPR008984">
    <property type="entry name" value="SMAD_FHA_dom_sf"/>
</dbReference>
<dbReference type="GO" id="GO:0005524">
    <property type="term" value="F:ATP binding"/>
    <property type="evidence" value="ECO:0007669"/>
    <property type="project" value="UniProtKB-UniRule"/>
</dbReference>
<evidence type="ECO:0000256" key="5">
    <source>
        <dbReference type="SAM" id="Coils"/>
    </source>
</evidence>
<dbReference type="InterPro" id="IPR001752">
    <property type="entry name" value="Kinesin_motor_dom"/>
</dbReference>
<dbReference type="Pfam" id="PF00225">
    <property type="entry name" value="Kinesin"/>
    <property type="match status" value="1"/>
</dbReference>
<keyword evidence="4" id="KW-0547">Nucleotide-binding</keyword>
<dbReference type="InterPro" id="IPR027640">
    <property type="entry name" value="Kinesin-like_fam"/>
</dbReference>
<reference evidence="8" key="1">
    <citation type="submission" date="2021-02" db="EMBL/GenBank/DDBJ databases">
        <authorList>
            <person name="Dougan E. K."/>
            <person name="Rhodes N."/>
            <person name="Thang M."/>
            <person name="Chan C."/>
        </authorList>
    </citation>
    <scope>NUCLEOTIDE SEQUENCE</scope>
</reference>
<dbReference type="PANTHER" id="PTHR47968">
    <property type="entry name" value="CENTROMERE PROTEIN E"/>
    <property type="match status" value="1"/>
</dbReference>
<dbReference type="SMART" id="SM00129">
    <property type="entry name" value="KISc"/>
    <property type="match status" value="1"/>
</dbReference>
<organism evidence="8 9">
    <name type="scientific">Polarella glacialis</name>
    <name type="common">Dinoflagellate</name>
    <dbReference type="NCBI Taxonomy" id="89957"/>
    <lineage>
        <taxon>Eukaryota</taxon>
        <taxon>Sar</taxon>
        <taxon>Alveolata</taxon>
        <taxon>Dinophyceae</taxon>
        <taxon>Suessiales</taxon>
        <taxon>Suessiaceae</taxon>
        <taxon>Polarella</taxon>
    </lineage>
</organism>
<evidence type="ECO:0000256" key="6">
    <source>
        <dbReference type="SAM" id="MobiDB-lite"/>
    </source>
</evidence>
<dbReference type="OrthoDB" id="3176171at2759"/>
<keyword evidence="1" id="KW-0493">Microtubule</keyword>
<keyword evidence="2 5" id="KW-0175">Coiled coil</keyword>
<accession>A0A813FV35</accession>
<feature type="domain" description="Kinesin motor" evidence="7">
    <location>
        <begin position="5"/>
        <end position="366"/>
    </location>
</feature>
<keyword evidence="9" id="KW-1185">Reference proteome</keyword>
<dbReference type="GO" id="GO:0008017">
    <property type="term" value="F:microtubule binding"/>
    <property type="evidence" value="ECO:0007669"/>
    <property type="project" value="InterPro"/>
</dbReference>
<dbReference type="InterPro" id="IPR027417">
    <property type="entry name" value="P-loop_NTPase"/>
</dbReference>
<sequence>MPEENIVVGVRLRPFVGHEAGQKQCFTVSGNVVSVVPEAFGDGKVFHQGRQDFIFDHAMDSTDPTLPHFVSQEKCYGLMAESMINHVMGGYSVSLFCYGQTGTGKTTTMFGKAEPVSEQGLLLRLLHDLFEVTSHDGSEFNLTLQILEVHNEKVCDLLAHTKEDSYPDIHVHPKLGVYLKGAVEETVNSKQECMKLMDFANSKKKMALTAMNSQSSRSHTIFKLSVEKHGGKDNTIVTSEIFFVDLAGRENERTTKVTGERMIELSFINTSLMHLSHCIQALGAPKKGRRHTVCGGGDGSPHEHTNGNTNGLRDMIAFRNSKLTLLLANALSGNCKTSMVGTLSPAAAHYDETMTTLNFANIVKQIKMETKAAVAVDKDRLVESLQAELQQLREKLKSAVDSGSHPGGDFVSQLEVTGGKLTQYATRWAAKQRWNLATRKILSLIPQQQQQQEEVRQRQPMQHPSREQLSKMPHLVSSSLDPSLDGSCSFAPTEIGREYCIGYDPACDFILPRTPCICPKTCYIRLEEGMRLFVRPFSTNLLPIASVELNGSRLLRVHSRSLSHEDTLVLGRSHAFRVKLPQDEGLASADMDRQPSRRTLPMWSDLSNDSRQVMLSDILGANRAADPPEIHFALRHLSRLQDHNRDAKGMAALDEFLVMNRRAASMVAEANAITSKVKPCGESSLQFELSNISPVMSLGYGESAAVPQLCVRLVRSLGFENHKDVEVLLIWTFAHFAGRLEVMREVYKAWLAGSGQLIVDPRSNPWGESLNSKDIVKVPAWARARLSKVGPPSPNGTAQQSMSGMSSFLSELGSTTLRLEVENARLQARLQAMEAQMSCRPGSPDEVYADPPWATRSAGDTSVHTFTTNTKDLLSTLNGVSPVRRYQTYSLSHAPSVASVNSPIQVPGSSCSSGSPNRVPMSTIPLSGRMQGLHRSSEAGATGSLSIPVENGVPMAPSSLRHSFGYPKRDFAVAGVTPREGSASVPCSGAPLPVWMSGSRGPLLVPSSFKARCQIASDNGRCLTPV</sequence>
<comment type="caution">
    <text evidence="8">The sequence shown here is derived from an EMBL/GenBank/DDBJ whole genome shotgun (WGS) entry which is preliminary data.</text>
</comment>
<keyword evidence="3 4" id="KW-0505">Motor protein</keyword>
<dbReference type="PANTHER" id="PTHR47968:SF36">
    <property type="entry name" value="KINESIN HEAVY CHAIN ISOFORM X1"/>
    <property type="match status" value="1"/>
</dbReference>
<dbReference type="PROSITE" id="PS50067">
    <property type="entry name" value="KINESIN_MOTOR_2"/>
    <property type="match status" value="1"/>
</dbReference>
<dbReference type="Gene3D" id="3.40.850.10">
    <property type="entry name" value="Kinesin motor domain"/>
    <property type="match status" value="1"/>
</dbReference>
<dbReference type="AlphaFoldDB" id="A0A813FV35"/>
<evidence type="ECO:0000313" key="9">
    <source>
        <dbReference type="Proteomes" id="UP000654075"/>
    </source>
</evidence>
<feature type="compositionally biased region" description="Low complexity" evidence="6">
    <location>
        <begin position="448"/>
        <end position="462"/>
    </location>
</feature>
<evidence type="ECO:0000256" key="4">
    <source>
        <dbReference type="PROSITE-ProRule" id="PRU00283"/>
    </source>
</evidence>
<dbReference type="SUPFAM" id="SSF52540">
    <property type="entry name" value="P-loop containing nucleoside triphosphate hydrolases"/>
    <property type="match status" value="1"/>
</dbReference>
<dbReference type="EMBL" id="CAJNNV010025801">
    <property type="protein sequence ID" value="CAE8616152.1"/>
    <property type="molecule type" value="Genomic_DNA"/>
</dbReference>
<feature type="coiled-coil region" evidence="5">
    <location>
        <begin position="375"/>
        <end position="402"/>
    </location>
</feature>
<feature type="region of interest" description="Disordered" evidence="6">
    <location>
        <begin position="448"/>
        <end position="473"/>
    </location>
</feature>
<dbReference type="Proteomes" id="UP000654075">
    <property type="component" value="Unassembled WGS sequence"/>
</dbReference>
<dbReference type="Gene3D" id="2.60.200.20">
    <property type="match status" value="1"/>
</dbReference>
<dbReference type="GO" id="GO:0007018">
    <property type="term" value="P:microtubule-based movement"/>
    <property type="evidence" value="ECO:0007669"/>
    <property type="project" value="InterPro"/>
</dbReference>
<dbReference type="GO" id="GO:0005874">
    <property type="term" value="C:microtubule"/>
    <property type="evidence" value="ECO:0007669"/>
    <property type="project" value="UniProtKB-KW"/>
</dbReference>
<evidence type="ECO:0000256" key="3">
    <source>
        <dbReference type="ARBA" id="ARBA00023175"/>
    </source>
</evidence>
<dbReference type="SUPFAM" id="SSF49879">
    <property type="entry name" value="SMAD/FHA domain"/>
    <property type="match status" value="1"/>
</dbReference>
<evidence type="ECO:0000256" key="2">
    <source>
        <dbReference type="ARBA" id="ARBA00023054"/>
    </source>
</evidence>
<evidence type="ECO:0000313" key="8">
    <source>
        <dbReference type="EMBL" id="CAE8616152.1"/>
    </source>
</evidence>
<dbReference type="PRINTS" id="PR00380">
    <property type="entry name" value="KINESINHEAVY"/>
</dbReference>
<name>A0A813FV35_POLGL</name>
<keyword evidence="4" id="KW-0067">ATP-binding</keyword>
<feature type="binding site" evidence="4">
    <location>
        <begin position="99"/>
        <end position="106"/>
    </location>
    <ligand>
        <name>ATP</name>
        <dbReference type="ChEBI" id="CHEBI:30616"/>
    </ligand>
</feature>
<dbReference type="GO" id="GO:0003777">
    <property type="term" value="F:microtubule motor activity"/>
    <property type="evidence" value="ECO:0007669"/>
    <property type="project" value="InterPro"/>
</dbReference>
<evidence type="ECO:0000259" key="7">
    <source>
        <dbReference type="PROSITE" id="PS50067"/>
    </source>
</evidence>
<comment type="similarity">
    <text evidence="4">Belongs to the TRAFAC class myosin-kinesin ATPase superfamily. Kinesin family.</text>
</comment>
<gene>
    <name evidence="8" type="ORF">PGLA1383_LOCUS33856</name>
</gene>